<name>A0A9E2KWP8_9LACO</name>
<feature type="transmembrane region" description="Helical" evidence="6">
    <location>
        <begin position="460"/>
        <end position="480"/>
    </location>
</feature>
<dbReference type="EMBL" id="JAHLFK010000065">
    <property type="protein sequence ID" value="MBU3830473.1"/>
    <property type="molecule type" value="Genomic_DNA"/>
</dbReference>
<evidence type="ECO:0000259" key="7">
    <source>
        <dbReference type="Pfam" id="PF00753"/>
    </source>
</evidence>
<dbReference type="InterPro" id="IPR036866">
    <property type="entry name" value="RibonucZ/Hydroxyglut_hydro"/>
</dbReference>
<feature type="domain" description="ComEC/Rec2-related protein" evidence="8">
    <location>
        <begin position="212"/>
        <end position="451"/>
    </location>
</feature>
<comment type="subcellular location">
    <subcellularLocation>
        <location evidence="1">Cell membrane</location>
        <topology evidence="1">Multi-pass membrane protein</topology>
    </subcellularLocation>
</comment>
<proteinExistence type="predicted"/>
<dbReference type="NCBIfam" id="TIGR00360">
    <property type="entry name" value="ComEC_N-term"/>
    <property type="match status" value="1"/>
</dbReference>
<organism evidence="9 10">
    <name type="scientific">Candidatus Limosilactobacillus merdavium</name>
    <dbReference type="NCBI Taxonomy" id="2838651"/>
    <lineage>
        <taxon>Bacteria</taxon>
        <taxon>Bacillati</taxon>
        <taxon>Bacillota</taxon>
        <taxon>Bacilli</taxon>
        <taxon>Lactobacillales</taxon>
        <taxon>Lactobacillaceae</taxon>
        <taxon>Limosilactobacillus</taxon>
    </lineage>
</organism>
<reference evidence="9" key="2">
    <citation type="submission" date="2021-04" db="EMBL/GenBank/DDBJ databases">
        <authorList>
            <person name="Gilroy R."/>
        </authorList>
    </citation>
    <scope>NUCLEOTIDE SEQUENCE</scope>
    <source>
        <strain evidence="9">876</strain>
    </source>
</reference>
<evidence type="ECO:0000313" key="10">
    <source>
        <dbReference type="Proteomes" id="UP000824180"/>
    </source>
</evidence>
<evidence type="ECO:0000256" key="2">
    <source>
        <dbReference type="ARBA" id="ARBA00022475"/>
    </source>
</evidence>
<evidence type="ECO:0000256" key="6">
    <source>
        <dbReference type="SAM" id="Phobius"/>
    </source>
</evidence>
<keyword evidence="2" id="KW-1003">Cell membrane</keyword>
<evidence type="ECO:0000313" key="9">
    <source>
        <dbReference type="EMBL" id="MBU3830473.1"/>
    </source>
</evidence>
<keyword evidence="5 6" id="KW-0472">Membrane</keyword>
<feature type="transmembrane region" description="Helical" evidence="6">
    <location>
        <begin position="7"/>
        <end position="33"/>
    </location>
</feature>
<dbReference type="GO" id="GO:0005886">
    <property type="term" value="C:plasma membrane"/>
    <property type="evidence" value="ECO:0007669"/>
    <property type="project" value="UniProtKB-SubCell"/>
</dbReference>
<sequence length="756" mass="86304">MIFNRLIFPAIVAGLITVILLNHCYLLLAPLAFLSYRIISLKERVVIGLTLFSAVITLFICFNEQQLIAKQTVNLQHDVVGQTYLVMPDQIMINGPIVNARAVNCRTGRKVNLVYYGKNDRETERFAQIRSLSKWTVNGQIQPIEPATNFNQFDSQRYYWQFHIYNQVKCKQVQVLLVNRANLFQKCHLIRANLYNYFNQLPHPLNGYCQQLILGMKNSQNDELMQNVKKLGLLHLFCISGMHVVLLTNCLRKLLVYCRFNREDIEWLLICALPFYLIIGGGSISLIRATIMAEMGLVQKLTHLSPLDGWALSLIGGLIYDPWLLFTLGGQLSYLLSFSLHVIPPEITGYRQSFLLNLIGLPSIISFVYELHVLTFVCSFIIIPIFSWFIFPAVIISAFLFKLFPGGVFLINHCLNIFERVLGTLSQFPGMISFGKPINVMTWILFCLTLLIIDHYRIKMLLILGGAYLITFTLIHIPLYGEVTFVDIGQGDSAIIRYPFSNRVELIDTGGKLIFGKQKNRTKNNYAVRTSINYLKSCGVKRIETIYLSHHDTDHIGYLTAYLQNFQIEKIAVPSGMEKQQALLKLIPADCQRVPQIIPVKAGCHFANSKLFVLHPFDKGKGNNEDSMVLAGTFGKMKFLFTGDLDRSGEEKLIQYYSNLQYDVLKLGHHGSRTSSKPSFIKKVDPTVGIISAGRRNRYGHPNKETIETLKSNNVKVISTQTRGMIRYRYIGTNYSWQTKLRGDEFQWMLPRSNNN</sequence>
<dbReference type="InterPro" id="IPR035681">
    <property type="entry name" value="ComA-like_MBL"/>
</dbReference>
<feature type="domain" description="Metallo-beta-lactamase" evidence="7">
    <location>
        <begin position="489"/>
        <end position="694"/>
    </location>
</feature>
<dbReference type="Proteomes" id="UP000824180">
    <property type="component" value="Unassembled WGS sequence"/>
</dbReference>
<evidence type="ECO:0000256" key="5">
    <source>
        <dbReference type="ARBA" id="ARBA00023136"/>
    </source>
</evidence>
<feature type="transmembrane region" description="Helical" evidence="6">
    <location>
        <begin position="45"/>
        <end position="62"/>
    </location>
</feature>
<dbReference type="CDD" id="cd07731">
    <property type="entry name" value="ComA-like_MBL-fold"/>
    <property type="match status" value="1"/>
</dbReference>
<dbReference type="Pfam" id="PF03772">
    <property type="entry name" value="Competence"/>
    <property type="match status" value="1"/>
</dbReference>
<dbReference type="AlphaFoldDB" id="A0A9E2KWP8"/>
<keyword evidence="3 6" id="KW-0812">Transmembrane</keyword>
<dbReference type="InterPro" id="IPR004477">
    <property type="entry name" value="ComEC_N"/>
</dbReference>
<dbReference type="NCBIfam" id="TIGR00361">
    <property type="entry name" value="ComEC_Rec2"/>
    <property type="match status" value="1"/>
</dbReference>
<reference evidence="9" key="1">
    <citation type="journal article" date="2021" name="PeerJ">
        <title>Extensive microbial diversity within the chicken gut microbiome revealed by metagenomics and culture.</title>
        <authorList>
            <person name="Gilroy R."/>
            <person name="Ravi A."/>
            <person name="Getino M."/>
            <person name="Pursley I."/>
            <person name="Horton D.L."/>
            <person name="Alikhan N.F."/>
            <person name="Baker D."/>
            <person name="Gharbi K."/>
            <person name="Hall N."/>
            <person name="Watson M."/>
            <person name="Adriaenssens E.M."/>
            <person name="Foster-Nyarko E."/>
            <person name="Jarju S."/>
            <person name="Secka A."/>
            <person name="Antonio M."/>
            <person name="Oren A."/>
            <person name="Chaudhuri R.R."/>
            <person name="La Ragione R."/>
            <person name="Hildebrand F."/>
            <person name="Pallen M.J."/>
        </authorList>
    </citation>
    <scope>NUCLEOTIDE SEQUENCE</scope>
    <source>
        <strain evidence="9">876</strain>
    </source>
</reference>
<dbReference type="InterPro" id="IPR001279">
    <property type="entry name" value="Metallo-B-lactamas"/>
</dbReference>
<dbReference type="InterPro" id="IPR004797">
    <property type="entry name" value="Competence_ComEC/Rec2"/>
</dbReference>
<dbReference type="InterPro" id="IPR052159">
    <property type="entry name" value="Competence_DNA_uptake"/>
</dbReference>
<evidence type="ECO:0000256" key="4">
    <source>
        <dbReference type="ARBA" id="ARBA00022989"/>
    </source>
</evidence>
<accession>A0A9E2KWP8</accession>
<gene>
    <name evidence="9" type="ORF">H9843_06240</name>
</gene>
<feature type="transmembrane region" description="Helical" evidence="6">
    <location>
        <begin position="310"/>
        <end position="334"/>
    </location>
</feature>
<evidence type="ECO:0000259" key="8">
    <source>
        <dbReference type="Pfam" id="PF03772"/>
    </source>
</evidence>
<protein>
    <submittedName>
        <fullName evidence="9">DNA internalization-related competence protein ComEC/Rec2</fullName>
    </submittedName>
</protein>
<dbReference type="Pfam" id="PF00753">
    <property type="entry name" value="Lactamase_B"/>
    <property type="match status" value="1"/>
</dbReference>
<feature type="transmembrane region" description="Helical" evidence="6">
    <location>
        <begin position="233"/>
        <end position="255"/>
    </location>
</feature>
<evidence type="ECO:0000256" key="1">
    <source>
        <dbReference type="ARBA" id="ARBA00004651"/>
    </source>
</evidence>
<dbReference type="PANTHER" id="PTHR30619">
    <property type="entry name" value="DNA INTERNALIZATION/COMPETENCE PROTEIN COMEC/REC2"/>
    <property type="match status" value="1"/>
</dbReference>
<feature type="transmembrane region" description="Helical" evidence="6">
    <location>
        <begin position="431"/>
        <end position="453"/>
    </location>
</feature>
<evidence type="ECO:0000256" key="3">
    <source>
        <dbReference type="ARBA" id="ARBA00022692"/>
    </source>
</evidence>
<dbReference type="SUPFAM" id="SSF56281">
    <property type="entry name" value="Metallo-hydrolase/oxidoreductase"/>
    <property type="match status" value="1"/>
</dbReference>
<dbReference type="GO" id="GO:0030420">
    <property type="term" value="P:establishment of competence for transformation"/>
    <property type="evidence" value="ECO:0007669"/>
    <property type="project" value="InterPro"/>
</dbReference>
<keyword evidence="4 6" id="KW-1133">Transmembrane helix</keyword>
<feature type="transmembrane region" description="Helical" evidence="6">
    <location>
        <begin position="267"/>
        <end position="289"/>
    </location>
</feature>
<dbReference type="Gene3D" id="3.60.15.10">
    <property type="entry name" value="Ribonuclease Z/Hydroxyacylglutathione hydrolase-like"/>
    <property type="match status" value="1"/>
</dbReference>
<comment type="caution">
    <text evidence="9">The sequence shown here is derived from an EMBL/GenBank/DDBJ whole genome shotgun (WGS) entry which is preliminary data.</text>
</comment>
<feature type="transmembrane region" description="Helical" evidence="6">
    <location>
        <begin position="354"/>
        <end position="382"/>
    </location>
</feature>
<dbReference type="PANTHER" id="PTHR30619:SF7">
    <property type="entry name" value="BETA-LACTAMASE DOMAIN PROTEIN"/>
    <property type="match status" value="1"/>
</dbReference>